<proteinExistence type="predicted"/>
<evidence type="ECO:0000313" key="1">
    <source>
        <dbReference type="EMBL" id="ETD15961.1"/>
    </source>
</evidence>
<dbReference type="Proteomes" id="UP000018683">
    <property type="component" value="Unassembled WGS sequence"/>
</dbReference>
<name>V8BND1_9FIRM</name>
<protein>
    <submittedName>
        <fullName evidence="1">Uncharacterized protein</fullName>
    </submittedName>
</protein>
<dbReference type="HOGENOM" id="CLU_3348258_0_0_9"/>
<dbReference type="STRING" id="1073376.HMPREF1202_02552"/>
<reference evidence="1 2" key="1">
    <citation type="submission" date="2013-10" db="EMBL/GenBank/DDBJ databases">
        <title>The Genome Sequence of Ruminococcus lactaris CC59_002D.</title>
        <authorList>
            <consortium name="The Broad Institute Genomics Platform"/>
            <person name="Earl A."/>
            <person name="Allen-Vercoe E."/>
            <person name="Daigneault M."/>
            <person name="Young S.K."/>
            <person name="Zeng Q."/>
            <person name="Gargeya S."/>
            <person name="Fitzgerald M."/>
            <person name="Abouelleil A."/>
            <person name="Alvarado L."/>
            <person name="Chapman S.B."/>
            <person name="Gainer-Dewar J."/>
            <person name="Goldberg J."/>
            <person name="Griggs A."/>
            <person name="Gujja S."/>
            <person name="Hansen M."/>
            <person name="Howarth C."/>
            <person name="Imamovic A."/>
            <person name="Ireland A."/>
            <person name="Larimer J."/>
            <person name="McCowan C."/>
            <person name="Murphy C."/>
            <person name="Pearson M."/>
            <person name="Poon T.W."/>
            <person name="Priest M."/>
            <person name="Roberts A."/>
            <person name="Saif S."/>
            <person name="Shea T."/>
            <person name="Sykes S."/>
            <person name="Wortman J."/>
            <person name="Nusbaum C."/>
            <person name="Birren B."/>
        </authorList>
    </citation>
    <scope>NUCLEOTIDE SEQUENCE [LARGE SCALE GENOMIC DNA]</scope>
    <source>
        <strain evidence="1 2">CC59_002D</strain>
    </source>
</reference>
<organism evidence="1 2">
    <name type="scientific">[Ruminococcus] lactaris CC59_002D</name>
    <dbReference type="NCBI Taxonomy" id="1073376"/>
    <lineage>
        <taxon>Bacteria</taxon>
        <taxon>Bacillati</taxon>
        <taxon>Bacillota</taxon>
        <taxon>Clostridia</taxon>
        <taxon>Lachnospirales</taxon>
        <taxon>Lachnospiraceae</taxon>
        <taxon>Mediterraneibacter</taxon>
    </lineage>
</organism>
<gene>
    <name evidence="1" type="ORF">HMPREF1202_02552</name>
</gene>
<comment type="caution">
    <text evidence="1">The sequence shown here is derived from an EMBL/GenBank/DDBJ whole genome shotgun (WGS) entry which is preliminary data.</text>
</comment>
<dbReference type="AlphaFoldDB" id="V8BND1"/>
<sequence>MAAHRSFAEYVKKKFDNNFWAAAESYLEANLDSLGIE</sequence>
<accession>V8BND1</accession>
<evidence type="ECO:0000313" key="2">
    <source>
        <dbReference type="Proteomes" id="UP000018683"/>
    </source>
</evidence>
<dbReference type="EMBL" id="AZJE01000037">
    <property type="protein sequence ID" value="ETD15961.1"/>
    <property type="molecule type" value="Genomic_DNA"/>
</dbReference>
<dbReference type="PATRIC" id="fig|1073376.3.peg.2617"/>